<accession>A0A4C1YV39</accession>
<comment type="caution">
    <text evidence="1">The sequence shown here is derived from an EMBL/GenBank/DDBJ whole genome shotgun (WGS) entry which is preliminary data.</text>
</comment>
<sequence length="91" mass="10251">MHECEYVRVRVCVWCATTEWTGSDERAFQLFPPISYKSPSLCVVPVVRRYPIPIQAVGNALVTPPACECLWTAVATTSLMARLLVYFSKIL</sequence>
<dbReference type="Proteomes" id="UP000299102">
    <property type="component" value="Unassembled WGS sequence"/>
</dbReference>
<name>A0A4C1YV39_EUMVA</name>
<evidence type="ECO:0000313" key="2">
    <source>
        <dbReference type="Proteomes" id="UP000299102"/>
    </source>
</evidence>
<proteinExistence type="predicted"/>
<dbReference type="EMBL" id="BGZK01001387">
    <property type="protein sequence ID" value="GBP78792.1"/>
    <property type="molecule type" value="Genomic_DNA"/>
</dbReference>
<protein>
    <submittedName>
        <fullName evidence="1">Uncharacterized protein</fullName>
    </submittedName>
</protein>
<organism evidence="1 2">
    <name type="scientific">Eumeta variegata</name>
    <name type="common">Bagworm moth</name>
    <name type="synonym">Eumeta japonica</name>
    <dbReference type="NCBI Taxonomy" id="151549"/>
    <lineage>
        <taxon>Eukaryota</taxon>
        <taxon>Metazoa</taxon>
        <taxon>Ecdysozoa</taxon>
        <taxon>Arthropoda</taxon>
        <taxon>Hexapoda</taxon>
        <taxon>Insecta</taxon>
        <taxon>Pterygota</taxon>
        <taxon>Neoptera</taxon>
        <taxon>Endopterygota</taxon>
        <taxon>Lepidoptera</taxon>
        <taxon>Glossata</taxon>
        <taxon>Ditrysia</taxon>
        <taxon>Tineoidea</taxon>
        <taxon>Psychidae</taxon>
        <taxon>Oiketicinae</taxon>
        <taxon>Eumeta</taxon>
    </lineage>
</organism>
<keyword evidence="2" id="KW-1185">Reference proteome</keyword>
<gene>
    <name evidence="1" type="ORF">EVAR_65301_1</name>
</gene>
<reference evidence="1 2" key="1">
    <citation type="journal article" date="2019" name="Commun. Biol.">
        <title>The bagworm genome reveals a unique fibroin gene that provides high tensile strength.</title>
        <authorList>
            <person name="Kono N."/>
            <person name="Nakamura H."/>
            <person name="Ohtoshi R."/>
            <person name="Tomita M."/>
            <person name="Numata K."/>
            <person name="Arakawa K."/>
        </authorList>
    </citation>
    <scope>NUCLEOTIDE SEQUENCE [LARGE SCALE GENOMIC DNA]</scope>
</reference>
<dbReference type="AlphaFoldDB" id="A0A4C1YV39"/>
<evidence type="ECO:0000313" key="1">
    <source>
        <dbReference type="EMBL" id="GBP78792.1"/>
    </source>
</evidence>